<dbReference type="PIRSF" id="PIRSF038934">
    <property type="entry name" value="HyaE_HupG"/>
    <property type="match status" value="1"/>
</dbReference>
<reference evidence="3 4" key="1">
    <citation type="submission" date="2016-09" db="EMBL/GenBank/DDBJ databases">
        <title>Alteromonas lipolytica, a new species isolated from sea water.</title>
        <authorList>
            <person name="Wu Y.-H."/>
            <person name="Cheng H."/>
            <person name="Xu X.-W."/>
        </authorList>
    </citation>
    <scope>NUCLEOTIDE SEQUENCE [LARGE SCALE GENOMIC DNA]</scope>
    <source>
        <strain evidence="3 4">JW12</strain>
    </source>
</reference>
<dbReference type="InterPro" id="IPR036249">
    <property type="entry name" value="Thioredoxin-like_sf"/>
</dbReference>
<dbReference type="Proteomes" id="UP000176037">
    <property type="component" value="Unassembled WGS sequence"/>
</dbReference>
<dbReference type="InterPro" id="IPR010893">
    <property type="entry name" value="NiFe-hyd_mat_HyaE"/>
</dbReference>
<name>A0A1E8FF66_9ALTE</name>
<dbReference type="SUPFAM" id="SSF52833">
    <property type="entry name" value="Thioredoxin-like"/>
    <property type="match status" value="1"/>
</dbReference>
<accession>A0A1E8FF66</accession>
<dbReference type="EMBL" id="MJIC01000014">
    <property type="protein sequence ID" value="OFI34133.1"/>
    <property type="molecule type" value="Genomic_DNA"/>
</dbReference>
<protein>
    <recommendedName>
        <fullName evidence="2">Hydrogenase expression/formation protein</fullName>
    </recommendedName>
</protein>
<comment type="caution">
    <text evidence="3">The sequence shown here is derived from an EMBL/GenBank/DDBJ whole genome shotgun (WGS) entry which is preliminary data.</text>
</comment>
<dbReference type="AlphaFoldDB" id="A0A1E8FF66"/>
<dbReference type="OrthoDB" id="6560050at2"/>
<dbReference type="Pfam" id="PF07449">
    <property type="entry name" value="HyaE"/>
    <property type="match status" value="1"/>
</dbReference>
<proteinExistence type="inferred from homology"/>
<sequence length="143" mass="16225">MNSPLINRLIDELGYPLLDDDNFESFIEQTPYSVLFLSEDPKRFPESLDVAVILPELIKQFPQLTPAVVSADIQTACRGRYNFMAWPALVFLKNGQYLDAITKVRNWDEYIHEISRILTLTPRPDPGIGIPVVFNPVSKSCGQ</sequence>
<evidence type="ECO:0000313" key="3">
    <source>
        <dbReference type="EMBL" id="OFI34133.1"/>
    </source>
</evidence>
<evidence type="ECO:0000256" key="1">
    <source>
        <dbReference type="ARBA" id="ARBA00009004"/>
    </source>
</evidence>
<evidence type="ECO:0000256" key="2">
    <source>
        <dbReference type="PIRNR" id="PIRNR038934"/>
    </source>
</evidence>
<dbReference type="Gene3D" id="3.40.30.10">
    <property type="entry name" value="Glutaredoxin"/>
    <property type="match status" value="1"/>
</dbReference>
<dbReference type="STRING" id="1856405.BFC17_21550"/>
<gene>
    <name evidence="3" type="ORF">BFC17_21550</name>
</gene>
<keyword evidence="4" id="KW-1185">Reference proteome</keyword>
<comment type="similarity">
    <text evidence="1 2">Belongs to the HupG/HyaE family.</text>
</comment>
<organism evidence="3 4">
    <name type="scientific">Alteromonas lipolytica</name>
    <dbReference type="NCBI Taxonomy" id="1856405"/>
    <lineage>
        <taxon>Bacteria</taxon>
        <taxon>Pseudomonadati</taxon>
        <taxon>Pseudomonadota</taxon>
        <taxon>Gammaproteobacteria</taxon>
        <taxon>Alteromonadales</taxon>
        <taxon>Alteromonadaceae</taxon>
        <taxon>Alteromonas/Salinimonas group</taxon>
        <taxon>Alteromonas</taxon>
    </lineage>
</organism>
<dbReference type="RefSeq" id="WP_070177061.1">
    <property type="nucleotide sequence ID" value="NZ_BMJR01000003.1"/>
</dbReference>
<dbReference type="CDD" id="cd02965">
    <property type="entry name" value="HyaE"/>
    <property type="match status" value="1"/>
</dbReference>
<evidence type="ECO:0000313" key="4">
    <source>
        <dbReference type="Proteomes" id="UP000176037"/>
    </source>
</evidence>